<dbReference type="InterPro" id="IPR050406">
    <property type="entry name" value="FGGY_Carb_Kinase"/>
</dbReference>
<accession>A0ABZ2YC28</accession>
<organism evidence="6 7">
    <name type="scientific">Thermatribacter velox</name>
    <dbReference type="NCBI Taxonomy" id="3039681"/>
    <lineage>
        <taxon>Bacteria</taxon>
        <taxon>Pseudomonadati</taxon>
        <taxon>Atribacterota</taxon>
        <taxon>Atribacteria</taxon>
        <taxon>Atribacterales</taxon>
        <taxon>Thermatribacteraceae</taxon>
        <taxon>Thermatribacter</taxon>
    </lineage>
</organism>
<dbReference type="RefSeq" id="WP_369018724.1">
    <property type="nucleotide sequence ID" value="NZ_CP121689.1"/>
</dbReference>
<dbReference type="Proteomes" id="UP001461341">
    <property type="component" value="Chromosome"/>
</dbReference>
<dbReference type="GO" id="GO:0016301">
    <property type="term" value="F:kinase activity"/>
    <property type="evidence" value="ECO:0007669"/>
    <property type="project" value="UniProtKB-KW"/>
</dbReference>
<proteinExistence type="inferred from homology"/>
<dbReference type="InterPro" id="IPR043129">
    <property type="entry name" value="ATPase_NBD"/>
</dbReference>
<keyword evidence="3 6" id="KW-0418">Kinase</keyword>
<dbReference type="PANTHER" id="PTHR43095">
    <property type="entry name" value="SUGAR KINASE"/>
    <property type="match status" value="1"/>
</dbReference>
<evidence type="ECO:0000313" key="7">
    <source>
        <dbReference type="Proteomes" id="UP001461341"/>
    </source>
</evidence>
<sequence>MDKSGYLLGIDVGTTNTKVAIYDAEGKRLAFGSFRTPLVASPYGENYRPEEIFRSLIGTIKSFDATLRKEIVALSVSSFAEVMVGIDARGKVVGDCIPWYDTRTEEQFEKMRNLLDPQHVYQITGLLPQNKYSFYKLFWHKEKEPERFEKTALWTSMSGYILYAFSGECSFDYSLASRTMFFDQRKLAWWEEGLSMLDLPVSKLAPLCPSGKAIGVVKNDVARELGFSDKVVVVTGGHDHLCAALACGVFEEGRALISTGTTESLTMIPSTIPRVEVSEFSKPFSWGQHVVFPRLYAMNGIYSGGYAVDWLLKITGKDYSLFEVLPLPPRDNIPLFLPYLLGAHYPGARAAFLGLSGDAGLEELFCGLVLGICFEYRKLWEGMETELKIKAEEASNVGGGTRNSFWMQLKADVLNREIAVPEDTEGSLKGAALLAGLGSGFYKSVDEAYRKTFRVKRKYYPRQEFLGWFDSYYSLYVELERDMFSLNQKILRKGEFRNG</sequence>
<dbReference type="InterPro" id="IPR018485">
    <property type="entry name" value="FGGY_C"/>
</dbReference>
<feature type="domain" description="Carbohydrate kinase FGGY N-terminal" evidence="4">
    <location>
        <begin position="6"/>
        <end position="245"/>
    </location>
</feature>
<feature type="domain" description="Carbohydrate kinase FGGY C-terminal" evidence="5">
    <location>
        <begin position="256"/>
        <end position="437"/>
    </location>
</feature>
<dbReference type="EMBL" id="CP121689">
    <property type="protein sequence ID" value="WZL76560.1"/>
    <property type="molecule type" value="Genomic_DNA"/>
</dbReference>
<dbReference type="CDD" id="cd07773">
    <property type="entry name" value="ASKHA_NBD_FGGY_FK"/>
    <property type="match status" value="1"/>
</dbReference>
<dbReference type="Gene3D" id="3.30.420.40">
    <property type="match status" value="2"/>
</dbReference>
<name>A0ABZ2YC28_9BACT</name>
<evidence type="ECO:0000256" key="3">
    <source>
        <dbReference type="ARBA" id="ARBA00022777"/>
    </source>
</evidence>
<dbReference type="Pfam" id="PF02782">
    <property type="entry name" value="FGGY_C"/>
    <property type="match status" value="1"/>
</dbReference>
<dbReference type="PIRSF" id="PIRSF000538">
    <property type="entry name" value="GlpK"/>
    <property type="match status" value="1"/>
</dbReference>
<comment type="similarity">
    <text evidence="1">Belongs to the FGGY kinase family.</text>
</comment>
<gene>
    <name evidence="6" type="ORF">QBE54_02170</name>
</gene>
<dbReference type="InterPro" id="IPR018484">
    <property type="entry name" value="FGGY_N"/>
</dbReference>
<evidence type="ECO:0000259" key="5">
    <source>
        <dbReference type="Pfam" id="PF02782"/>
    </source>
</evidence>
<dbReference type="InterPro" id="IPR000577">
    <property type="entry name" value="Carb_kinase_FGGY"/>
</dbReference>
<dbReference type="SUPFAM" id="SSF53067">
    <property type="entry name" value="Actin-like ATPase domain"/>
    <property type="match status" value="2"/>
</dbReference>
<evidence type="ECO:0000313" key="6">
    <source>
        <dbReference type="EMBL" id="WZL76560.1"/>
    </source>
</evidence>
<reference evidence="6 7" key="1">
    <citation type="submission" date="2023-03" db="EMBL/GenBank/DDBJ databases">
        <title>Novel Species.</title>
        <authorList>
            <person name="Ma S."/>
        </authorList>
    </citation>
    <scope>NUCLEOTIDE SEQUENCE [LARGE SCALE GENOMIC DNA]</scope>
    <source>
        <strain evidence="6 7">B11</strain>
    </source>
</reference>
<protein>
    <submittedName>
        <fullName evidence="6">FGGY family carbohydrate kinase</fullName>
    </submittedName>
</protein>
<keyword evidence="2" id="KW-0808">Transferase</keyword>
<evidence type="ECO:0000259" key="4">
    <source>
        <dbReference type="Pfam" id="PF00370"/>
    </source>
</evidence>
<dbReference type="Pfam" id="PF00370">
    <property type="entry name" value="FGGY_N"/>
    <property type="match status" value="1"/>
</dbReference>
<keyword evidence="7" id="KW-1185">Reference proteome</keyword>
<evidence type="ECO:0000256" key="1">
    <source>
        <dbReference type="ARBA" id="ARBA00009156"/>
    </source>
</evidence>
<evidence type="ECO:0000256" key="2">
    <source>
        <dbReference type="ARBA" id="ARBA00022679"/>
    </source>
</evidence>